<sequence>MLRSGIPLPEGGAAIVNIATVVANAPGRGTPAYASSKAGVVALTKTTAKELAACGICCNAMLPGWTDTPMSGGENQKHKEAAVLTVPLNMAARPLEVAEAIKFLCSTASSYVTGAELEVGAGLNI</sequence>
<reference evidence="3 4" key="1">
    <citation type="journal article" date="2023" name="Arcadia Sci">
        <title>De novo assembly of a long-read Amblyomma americanum tick genome.</title>
        <authorList>
            <person name="Chou S."/>
            <person name="Poskanzer K.E."/>
            <person name="Rollins M."/>
            <person name="Thuy-Boun P.S."/>
        </authorList>
    </citation>
    <scope>NUCLEOTIDE SEQUENCE [LARGE SCALE GENOMIC DNA]</scope>
    <source>
        <strain evidence="3">F_SG_1</strain>
        <tissue evidence="3">Salivary glands</tissue>
    </source>
</reference>
<dbReference type="Pfam" id="PF13561">
    <property type="entry name" value="adh_short_C2"/>
    <property type="match status" value="1"/>
</dbReference>
<dbReference type="PANTHER" id="PTHR24321:SF8">
    <property type="entry name" value="ESTRADIOL 17-BETA-DEHYDROGENASE 8-RELATED"/>
    <property type="match status" value="1"/>
</dbReference>
<evidence type="ECO:0000313" key="4">
    <source>
        <dbReference type="Proteomes" id="UP001321473"/>
    </source>
</evidence>
<dbReference type="AlphaFoldDB" id="A0AAQ4EID8"/>
<name>A0AAQ4EID8_AMBAM</name>
<dbReference type="PANTHER" id="PTHR24321">
    <property type="entry name" value="DEHYDROGENASES, SHORT CHAIN"/>
    <property type="match status" value="1"/>
</dbReference>
<dbReference type="InterPro" id="IPR002347">
    <property type="entry name" value="SDR_fam"/>
</dbReference>
<dbReference type="EMBL" id="JARKHS020015369">
    <property type="protein sequence ID" value="KAK8774492.1"/>
    <property type="molecule type" value="Genomic_DNA"/>
</dbReference>
<proteinExistence type="inferred from homology"/>
<organism evidence="3 4">
    <name type="scientific">Amblyomma americanum</name>
    <name type="common">Lone star tick</name>
    <dbReference type="NCBI Taxonomy" id="6943"/>
    <lineage>
        <taxon>Eukaryota</taxon>
        <taxon>Metazoa</taxon>
        <taxon>Ecdysozoa</taxon>
        <taxon>Arthropoda</taxon>
        <taxon>Chelicerata</taxon>
        <taxon>Arachnida</taxon>
        <taxon>Acari</taxon>
        <taxon>Parasitiformes</taxon>
        <taxon>Ixodida</taxon>
        <taxon>Ixodoidea</taxon>
        <taxon>Ixodidae</taxon>
        <taxon>Amblyomminae</taxon>
        <taxon>Amblyomma</taxon>
    </lineage>
</organism>
<dbReference type="PRINTS" id="PR00081">
    <property type="entry name" value="GDHRDH"/>
</dbReference>
<accession>A0AAQ4EID8</accession>
<dbReference type="PRINTS" id="PR00080">
    <property type="entry name" value="SDRFAMILY"/>
</dbReference>
<dbReference type="Proteomes" id="UP001321473">
    <property type="component" value="Unassembled WGS sequence"/>
</dbReference>
<evidence type="ECO:0000313" key="3">
    <source>
        <dbReference type="EMBL" id="KAK8774492.1"/>
    </source>
</evidence>
<protein>
    <submittedName>
        <fullName evidence="3">Uncharacterized protein</fullName>
    </submittedName>
</protein>
<keyword evidence="4" id="KW-1185">Reference proteome</keyword>
<comment type="caution">
    <text evidence="3">The sequence shown here is derived from an EMBL/GenBank/DDBJ whole genome shotgun (WGS) entry which is preliminary data.</text>
</comment>
<dbReference type="GO" id="GO:0016491">
    <property type="term" value="F:oxidoreductase activity"/>
    <property type="evidence" value="ECO:0007669"/>
    <property type="project" value="UniProtKB-KW"/>
</dbReference>
<evidence type="ECO:0000256" key="2">
    <source>
        <dbReference type="ARBA" id="ARBA00023002"/>
    </source>
</evidence>
<keyword evidence="2" id="KW-0560">Oxidoreductase</keyword>
<gene>
    <name evidence="3" type="ORF">V5799_010978</name>
</gene>
<comment type="similarity">
    <text evidence="1">Belongs to the short-chain dehydrogenases/reductases (SDR) family.</text>
</comment>
<evidence type="ECO:0000256" key="1">
    <source>
        <dbReference type="ARBA" id="ARBA00006484"/>
    </source>
</evidence>
<dbReference type="InterPro" id="IPR036291">
    <property type="entry name" value="NAD(P)-bd_dom_sf"/>
</dbReference>
<dbReference type="Gene3D" id="3.40.50.720">
    <property type="entry name" value="NAD(P)-binding Rossmann-like Domain"/>
    <property type="match status" value="1"/>
</dbReference>
<dbReference type="SUPFAM" id="SSF51735">
    <property type="entry name" value="NAD(P)-binding Rossmann-fold domains"/>
    <property type="match status" value="1"/>
</dbReference>